<reference evidence="3 8" key="2">
    <citation type="submission" date="2020-07" db="EMBL/GenBank/DDBJ databases">
        <title>Mycobacterium kansasii (former subtype) with zoonotic potential isolated from diseased indoor pet cat, Japan.</title>
        <authorList>
            <person name="Fukano H."/>
            <person name="Terazono T."/>
            <person name="Hoshino Y."/>
        </authorList>
    </citation>
    <scope>NUCLEOTIDE SEQUENCE [LARGE SCALE GENOMIC DNA]</scope>
    <source>
        <strain evidence="3 8">Kuro-I</strain>
    </source>
</reference>
<feature type="region of interest" description="Disordered" evidence="1">
    <location>
        <begin position="1"/>
        <end position="56"/>
    </location>
</feature>
<reference evidence="6 7" key="1">
    <citation type="submission" date="2017-02" db="EMBL/GenBank/DDBJ databases">
        <title>Complete genome sequences of Mycobacterium kansasii strains isolated from rhesus macaques.</title>
        <authorList>
            <person name="Panda A."/>
            <person name="Nagaraj S."/>
            <person name="Zhao X."/>
            <person name="Tettelin H."/>
            <person name="Detolla L.J."/>
        </authorList>
    </citation>
    <scope>NUCLEOTIDE SEQUENCE [LARGE SCALE GENOMIC DNA]</scope>
    <source>
        <strain evidence="5 6">11-3469</strain>
        <strain evidence="4 7">11-3813</strain>
    </source>
</reference>
<keyword evidence="8" id="KW-1185">Reference proteome</keyword>
<name>A0A1V3WJH5_MYCKA</name>
<evidence type="ECO:0000256" key="1">
    <source>
        <dbReference type="SAM" id="MobiDB-lite"/>
    </source>
</evidence>
<dbReference type="Proteomes" id="UP000188532">
    <property type="component" value="Unassembled WGS sequence"/>
</dbReference>
<evidence type="ECO:0000259" key="2">
    <source>
        <dbReference type="Pfam" id="PF12867"/>
    </source>
</evidence>
<feature type="compositionally biased region" description="Low complexity" evidence="1">
    <location>
        <begin position="1"/>
        <end position="22"/>
    </location>
</feature>
<gene>
    <name evidence="5" type="ORF">BZL29_7119</name>
    <name evidence="4" type="ORF">BZL30_8547</name>
    <name evidence="3" type="ORF">NIIDMKKI_63700</name>
</gene>
<organism evidence="5 6">
    <name type="scientific">Mycobacterium kansasii</name>
    <dbReference type="NCBI Taxonomy" id="1768"/>
    <lineage>
        <taxon>Bacteria</taxon>
        <taxon>Bacillati</taxon>
        <taxon>Actinomycetota</taxon>
        <taxon>Actinomycetes</taxon>
        <taxon>Mycobacteriales</taxon>
        <taxon>Mycobacteriaceae</taxon>
        <taxon>Mycobacterium</taxon>
    </lineage>
</organism>
<sequence length="147" mass="16003">MPTAPAAACTSAGSGTSNSAPTIAKSTPSARARRRLPSPRRPRLRRVRQSSIAANGPQADYQNWQYATHAATALRQLDEEYATWITGARALSATELDRPCGPAEGPSAQYALSKLSLHINREAIHHGAEIACLRDLYLHNHLHDRKD</sequence>
<accession>A0A1V3WJH5</accession>
<evidence type="ECO:0000313" key="6">
    <source>
        <dbReference type="Proteomes" id="UP000188532"/>
    </source>
</evidence>
<dbReference type="EMBL" id="MVBN01000009">
    <property type="protein sequence ID" value="OOK67002.1"/>
    <property type="molecule type" value="Genomic_DNA"/>
</dbReference>
<feature type="domain" description="DinB-like" evidence="2">
    <location>
        <begin position="48"/>
        <end position="130"/>
    </location>
</feature>
<feature type="compositionally biased region" description="Basic residues" evidence="1">
    <location>
        <begin position="31"/>
        <end position="48"/>
    </location>
</feature>
<evidence type="ECO:0000313" key="7">
    <source>
        <dbReference type="Proteomes" id="UP000189229"/>
    </source>
</evidence>
<protein>
    <submittedName>
        <fullName evidence="5">DinB superfamily protein</fullName>
    </submittedName>
</protein>
<dbReference type="Proteomes" id="UP000516380">
    <property type="component" value="Chromosome"/>
</dbReference>
<dbReference type="EMBL" id="AP023343">
    <property type="protein sequence ID" value="BCI91164.1"/>
    <property type="molecule type" value="Genomic_DNA"/>
</dbReference>
<dbReference type="AlphaFoldDB" id="A0A1V3WJH5"/>
<evidence type="ECO:0000313" key="3">
    <source>
        <dbReference type="EMBL" id="BCI91164.1"/>
    </source>
</evidence>
<evidence type="ECO:0000313" key="8">
    <source>
        <dbReference type="Proteomes" id="UP000516380"/>
    </source>
</evidence>
<dbReference type="InterPro" id="IPR024775">
    <property type="entry name" value="DinB-like"/>
</dbReference>
<dbReference type="Proteomes" id="UP000189229">
    <property type="component" value="Unassembled WGS sequence"/>
</dbReference>
<evidence type="ECO:0000313" key="4">
    <source>
        <dbReference type="EMBL" id="OOK65792.1"/>
    </source>
</evidence>
<dbReference type="InterPro" id="IPR034660">
    <property type="entry name" value="DinB/YfiT-like"/>
</dbReference>
<dbReference type="SUPFAM" id="SSF109854">
    <property type="entry name" value="DinB/YfiT-like putative metalloenzymes"/>
    <property type="match status" value="1"/>
</dbReference>
<proteinExistence type="predicted"/>
<dbReference type="EMBL" id="MVBM01000010">
    <property type="protein sequence ID" value="OOK65792.1"/>
    <property type="molecule type" value="Genomic_DNA"/>
</dbReference>
<dbReference type="Pfam" id="PF12867">
    <property type="entry name" value="DinB_2"/>
    <property type="match status" value="1"/>
</dbReference>
<evidence type="ECO:0000313" key="5">
    <source>
        <dbReference type="EMBL" id="OOK67002.1"/>
    </source>
</evidence>